<dbReference type="Proteomes" id="UP000054144">
    <property type="component" value="Unassembled WGS sequence"/>
</dbReference>
<proteinExistence type="predicted"/>
<dbReference type="OrthoDB" id="10041966at2759"/>
<evidence type="ECO:0000313" key="1">
    <source>
        <dbReference type="EMBL" id="KIY43298.1"/>
    </source>
</evidence>
<reference evidence="1 2" key="1">
    <citation type="journal article" date="2015" name="Fungal Genet. Biol.">
        <title>Evolution of novel wood decay mechanisms in Agaricales revealed by the genome sequences of Fistulina hepatica and Cylindrobasidium torrendii.</title>
        <authorList>
            <person name="Floudas D."/>
            <person name="Held B.W."/>
            <person name="Riley R."/>
            <person name="Nagy L.G."/>
            <person name="Koehler G."/>
            <person name="Ransdell A.S."/>
            <person name="Younus H."/>
            <person name="Chow J."/>
            <person name="Chiniquy J."/>
            <person name="Lipzen A."/>
            <person name="Tritt A."/>
            <person name="Sun H."/>
            <person name="Haridas S."/>
            <person name="LaButti K."/>
            <person name="Ohm R.A."/>
            <person name="Kues U."/>
            <person name="Blanchette R.A."/>
            <person name="Grigoriev I.V."/>
            <person name="Minto R.E."/>
            <person name="Hibbett D.S."/>
        </authorList>
    </citation>
    <scope>NUCLEOTIDE SEQUENCE [LARGE SCALE GENOMIC DNA]</scope>
    <source>
        <strain evidence="1 2">ATCC 64428</strain>
    </source>
</reference>
<dbReference type="InterPro" id="IPR027417">
    <property type="entry name" value="P-loop_NTPase"/>
</dbReference>
<keyword evidence="2" id="KW-1185">Reference proteome</keyword>
<gene>
    <name evidence="1" type="ORF">FISHEDRAFT_68137</name>
</gene>
<dbReference type="SUPFAM" id="SSF52540">
    <property type="entry name" value="P-loop containing nucleoside triphosphate hydrolases"/>
    <property type="match status" value="1"/>
</dbReference>
<dbReference type="Gene3D" id="3.40.50.300">
    <property type="entry name" value="P-loop containing nucleotide triphosphate hydrolases"/>
    <property type="match status" value="1"/>
</dbReference>
<organism evidence="1 2">
    <name type="scientific">Fistulina hepatica ATCC 64428</name>
    <dbReference type="NCBI Taxonomy" id="1128425"/>
    <lineage>
        <taxon>Eukaryota</taxon>
        <taxon>Fungi</taxon>
        <taxon>Dikarya</taxon>
        <taxon>Basidiomycota</taxon>
        <taxon>Agaricomycotina</taxon>
        <taxon>Agaricomycetes</taxon>
        <taxon>Agaricomycetidae</taxon>
        <taxon>Agaricales</taxon>
        <taxon>Fistulinaceae</taxon>
        <taxon>Fistulina</taxon>
    </lineage>
</organism>
<evidence type="ECO:0000313" key="2">
    <source>
        <dbReference type="Proteomes" id="UP000054144"/>
    </source>
</evidence>
<dbReference type="PANTHER" id="PTHR10285">
    <property type="entry name" value="URIDINE KINASE"/>
    <property type="match status" value="1"/>
</dbReference>
<dbReference type="GO" id="GO:0016787">
    <property type="term" value="F:hydrolase activity"/>
    <property type="evidence" value="ECO:0007669"/>
    <property type="project" value="UniProtKB-KW"/>
</dbReference>
<protein>
    <submittedName>
        <fullName evidence="1">p-loop containing nucleoside triphosphate hydrolase protein</fullName>
    </submittedName>
</protein>
<dbReference type="AlphaFoldDB" id="A0A0D7A0D5"/>
<dbReference type="EMBL" id="KN882110">
    <property type="protein sequence ID" value="KIY43298.1"/>
    <property type="molecule type" value="Genomic_DNA"/>
</dbReference>
<dbReference type="CDD" id="cd02024">
    <property type="entry name" value="NRK1"/>
    <property type="match status" value="1"/>
</dbReference>
<sequence>MATKVILVGVGGATCSGKTTLAKHLRNIIPDSIIIHQDPQEHIPNHPIYNVQDWDAPAGAIDWDRLVAFLRDVKRTGVIPDDHYSHDYLNEQYLVPPSDEAQDRWHSKFATLKAQRESSGQERVIFALVDGFLLYWHPDVRAQLDVQLLLRVPEDVLRQRRHERDGYHTAAGTLWRDPPHYWEQIVWPAYVEAHKHLFAGGDVKRGALLDDSILVLQPLEMSMDETVSRAADAILKFAAFDQQRKQQ</sequence>
<accession>A0A0D7A0D5</accession>
<name>A0A0D7A0D5_9AGAR</name>
<keyword evidence="1" id="KW-0378">Hydrolase</keyword>